<evidence type="ECO:0000256" key="2">
    <source>
        <dbReference type="ARBA" id="ARBA00022630"/>
    </source>
</evidence>
<dbReference type="Proteomes" id="UP001391051">
    <property type="component" value="Unassembled WGS sequence"/>
</dbReference>
<dbReference type="PANTHER" id="PTHR43400:SF10">
    <property type="entry name" value="3-OXOSTEROID 1-DEHYDROGENASE"/>
    <property type="match status" value="1"/>
</dbReference>
<dbReference type="RefSeq" id="XP_066705860.1">
    <property type="nucleotide sequence ID" value="XM_066836967.1"/>
</dbReference>
<dbReference type="Gene3D" id="3.50.50.60">
    <property type="entry name" value="FAD/NAD(P)-binding domain"/>
    <property type="match status" value="2"/>
</dbReference>
<organism evidence="6 7">
    <name type="scientific">Apiospora aurea</name>
    <dbReference type="NCBI Taxonomy" id="335848"/>
    <lineage>
        <taxon>Eukaryota</taxon>
        <taxon>Fungi</taxon>
        <taxon>Dikarya</taxon>
        <taxon>Ascomycota</taxon>
        <taxon>Pezizomycotina</taxon>
        <taxon>Sordariomycetes</taxon>
        <taxon>Xylariomycetidae</taxon>
        <taxon>Amphisphaeriales</taxon>
        <taxon>Apiosporaceae</taxon>
        <taxon>Apiospora</taxon>
    </lineage>
</organism>
<evidence type="ECO:0000256" key="4">
    <source>
        <dbReference type="ARBA" id="ARBA00023002"/>
    </source>
</evidence>
<dbReference type="InterPro" id="IPR036188">
    <property type="entry name" value="FAD/NAD-bd_sf"/>
</dbReference>
<evidence type="ECO:0000256" key="1">
    <source>
        <dbReference type="ARBA" id="ARBA00001974"/>
    </source>
</evidence>
<reference evidence="6 7" key="1">
    <citation type="submission" date="2023-01" db="EMBL/GenBank/DDBJ databases">
        <title>Analysis of 21 Apiospora genomes using comparative genomics revels a genus with tremendous synthesis potential of carbohydrate active enzymes and secondary metabolites.</title>
        <authorList>
            <person name="Sorensen T."/>
        </authorList>
    </citation>
    <scope>NUCLEOTIDE SEQUENCE [LARGE SCALE GENOMIC DNA]</scope>
    <source>
        <strain evidence="6 7">CBS 24483</strain>
    </source>
</reference>
<comment type="caution">
    <text evidence="6">The sequence shown here is derived from an EMBL/GenBank/DDBJ whole genome shotgun (WGS) entry which is preliminary data.</text>
</comment>
<feature type="domain" description="FAD-dependent oxidoreductase 2 FAD-binding" evidence="5">
    <location>
        <begin position="4"/>
        <end position="243"/>
    </location>
</feature>
<evidence type="ECO:0000313" key="6">
    <source>
        <dbReference type="EMBL" id="KAK7966468.1"/>
    </source>
</evidence>
<dbReference type="InterPro" id="IPR050315">
    <property type="entry name" value="FAD-oxidoreductase_2"/>
</dbReference>
<keyword evidence="4" id="KW-0560">Oxidoreductase</keyword>
<dbReference type="GeneID" id="92070029"/>
<keyword evidence="7" id="KW-1185">Reference proteome</keyword>
<proteinExistence type="predicted"/>
<name>A0ABR1QVK1_9PEZI</name>
<dbReference type="InterPro" id="IPR003953">
    <property type="entry name" value="FAD-dep_OxRdtase_2_FAD-bd"/>
</dbReference>
<dbReference type="PANTHER" id="PTHR43400">
    <property type="entry name" value="FUMARATE REDUCTASE"/>
    <property type="match status" value="1"/>
</dbReference>
<evidence type="ECO:0000259" key="5">
    <source>
        <dbReference type="Pfam" id="PF00890"/>
    </source>
</evidence>
<comment type="cofactor">
    <cofactor evidence="1">
        <name>FAD</name>
        <dbReference type="ChEBI" id="CHEBI:57692"/>
    </cofactor>
</comment>
<sequence length="251" mass="27552">MLRYLQQEVGTAAVGGAALRRFCEESVARMDWLQRHGVEFVGALCPYRTSYPTGPYSLYFSGNEKAHPYAAIAEPAPRGHRVMGSGAGSMNMTGNVLWETMFTSAVRMGVRFEFASKVESLLFDSDTGAVQGVRYTSMDPSCREFAKHKALTMKGSRYHQLSVRILANLYDRCAEALWRCKATTKTLVGQSVILAAGGFGMNENMVKGWIPWYKRVSPLGTSGDNGSGIKLGQSAGGAVSHMHRMSAWRLM</sequence>
<protein>
    <submittedName>
        <fullName evidence="6">Fumarate reductase succinate dehydrogenase flavoprotein domain protein</fullName>
    </submittedName>
</protein>
<gene>
    <name evidence="6" type="ORF">PG986_000745</name>
</gene>
<dbReference type="EMBL" id="JAQQWE010000001">
    <property type="protein sequence ID" value="KAK7966468.1"/>
    <property type="molecule type" value="Genomic_DNA"/>
</dbReference>
<accession>A0ABR1QVK1</accession>
<evidence type="ECO:0000256" key="3">
    <source>
        <dbReference type="ARBA" id="ARBA00022827"/>
    </source>
</evidence>
<dbReference type="SUPFAM" id="SSF51905">
    <property type="entry name" value="FAD/NAD(P)-binding domain"/>
    <property type="match status" value="1"/>
</dbReference>
<keyword evidence="2" id="KW-0285">Flavoprotein</keyword>
<evidence type="ECO:0000313" key="7">
    <source>
        <dbReference type="Proteomes" id="UP001391051"/>
    </source>
</evidence>
<dbReference type="Pfam" id="PF00890">
    <property type="entry name" value="FAD_binding_2"/>
    <property type="match status" value="1"/>
</dbReference>
<keyword evidence="3" id="KW-0274">FAD</keyword>